<feature type="coiled-coil region" evidence="1">
    <location>
        <begin position="68"/>
        <end position="98"/>
    </location>
</feature>
<feature type="non-terminal residue" evidence="3">
    <location>
        <position position="1"/>
    </location>
</feature>
<comment type="caution">
    <text evidence="3">The sequence shown here is derived from an EMBL/GenBank/DDBJ whole genome shotgun (WGS) entry which is preliminary data.</text>
</comment>
<sequence>DEYSYLRSLLDPDDSNPDITVTELAATLSKYSDNQKVKADLEESFNLKTGLLPHDSDSGISSDGFQLLEELQCELREKAQVTQQLRRQLDDCDALHEEALAAAAAETHALREHINMLREENSSLSHVRHDYEEVCEQLTNSERALTEARGQLESAKRRTRVLTDQVAMLETEKLSLQELLAKSKRDCHHINEMYAARHKALLEQNENLRSERAELAARAADLDRDLQQMIREKVILEMELKDMLNKSNTHLRMERSIDISYTEDQMLTALDSLNADSKFAQESIQLDEEWFLNEDHGRPTNVSLFDELRHSFCNLSRYGFRDNNNSVNIDRRSETGNTNIPVGTQTEVVVNCYCKKYPSTNLNVATQTLNDSFDYDRKDIISYNLVSISTQTILNDNKSLINTTNKATNTSSQVYEVFRDVEVMNIGIQTNDEFESYHNNNNVQNCIECTKCMECDRLSKYANRLEIEIKKSDVIVEEIKRDLDLYEENLDLLKRFVDEGNARNVILKSAVDSLRARLLDLENKCTENDIKIEEYCELCSTEAQTDCDYTSVSTQTELPHSECVRRQPHRGLRRYLCDSVKWLFQVFAVVCFACAVWVLCGVTRRPRGCHPTPWWWMHAHELLDLFLSIEYVSEVPM</sequence>
<reference evidence="3" key="1">
    <citation type="submission" date="2021-09" db="EMBL/GenBank/DDBJ databases">
        <authorList>
            <person name="Martin H S."/>
        </authorList>
    </citation>
    <scope>NUCLEOTIDE SEQUENCE</scope>
</reference>
<keyword evidence="2" id="KW-0812">Transmembrane</keyword>
<gene>
    <name evidence="3" type="ORF">DCHRY22_LOCUS3163</name>
</gene>
<organism evidence="3 4">
    <name type="scientific">Danaus chrysippus</name>
    <name type="common">African queen</name>
    <dbReference type="NCBI Taxonomy" id="151541"/>
    <lineage>
        <taxon>Eukaryota</taxon>
        <taxon>Metazoa</taxon>
        <taxon>Ecdysozoa</taxon>
        <taxon>Arthropoda</taxon>
        <taxon>Hexapoda</taxon>
        <taxon>Insecta</taxon>
        <taxon>Pterygota</taxon>
        <taxon>Neoptera</taxon>
        <taxon>Endopterygota</taxon>
        <taxon>Lepidoptera</taxon>
        <taxon>Glossata</taxon>
        <taxon>Ditrysia</taxon>
        <taxon>Papilionoidea</taxon>
        <taxon>Nymphalidae</taxon>
        <taxon>Danainae</taxon>
        <taxon>Danaini</taxon>
        <taxon>Danaina</taxon>
        <taxon>Danaus</taxon>
        <taxon>Anosia</taxon>
    </lineage>
</organism>
<dbReference type="EMBL" id="CAKASE010000047">
    <property type="protein sequence ID" value="CAG9561707.1"/>
    <property type="molecule type" value="Genomic_DNA"/>
</dbReference>
<dbReference type="OrthoDB" id="7363161at2759"/>
<evidence type="ECO:0000313" key="4">
    <source>
        <dbReference type="Proteomes" id="UP000789524"/>
    </source>
</evidence>
<protein>
    <submittedName>
        <fullName evidence="3">(African queen) hypothetical protein</fullName>
    </submittedName>
</protein>
<feature type="transmembrane region" description="Helical" evidence="2">
    <location>
        <begin position="582"/>
        <end position="602"/>
    </location>
</feature>
<evidence type="ECO:0000256" key="1">
    <source>
        <dbReference type="SAM" id="Coils"/>
    </source>
</evidence>
<feature type="coiled-coil region" evidence="1">
    <location>
        <begin position="138"/>
        <end position="246"/>
    </location>
</feature>
<keyword evidence="4" id="KW-1185">Reference proteome</keyword>
<name>A0A8J2QIU6_9NEOP</name>
<keyword evidence="2" id="KW-1133">Transmembrane helix</keyword>
<proteinExistence type="predicted"/>
<keyword evidence="2" id="KW-0472">Membrane</keyword>
<evidence type="ECO:0000256" key="2">
    <source>
        <dbReference type="SAM" id="Phobius"/>
    </source>
</evidence>
<accession>A0A8J2QIU6</accession>
<dbReference type="Proteomes" id="UP000789524">
    <property type="component" value="Unassembled WGS sequence"/>
</dbReference>
<keyword evidence="1" id="KW-0175">Coiled coil</keyword>
<evidence type="ECO:0000313" key="3">
    <source>
        <dbReference type="EMBL" id="CAG9561707.1"/>
    </source>
</evidence>
<dbReference type="AlphaFoldDB" id="A0A8J2QIU6"/>
<feature type="coiled-coil region" evidence="1">
    <location>
        <begin position="476"/>
        <end position="524"/>
    </location>
</feature>